<dbReference type="PANTHER" id="PTHR13439:SF0">
    <property type="entry name" value="TOPOISOMERASE I DAMAGE AFFECTED PROTEIN 4"/>
    <property type="match status" value="1"/>
</dbReference>
<dbReference type="Pfam" id="PF03798">
    <property type="entry name" value="TRAM_LAG1_CLN8"/>
    <property type="match status" value="1"/>
</dbReference>
<dbReference type="GO" id="GO:0055088">
    <property type="term" value="P:lipid homeostasis"/>
    <property type="evidence" value="ECO:0007669"/>
    <property type="project" value="TreeGrafter"/>
</dbReference>
<comment type="subcellular location">
    <subcellularLocation>
        <location evidence="1">Membrane</location>
        <topology evidence="1">Multi-pass membrane protein</topology>
    </subcellularLocation>
</comment>
<protein>
    <recommendedName>
        <fullName evidence="8">TLC domain-containing protein</fullName>
    </recommendedName>
</protein>
<dbReference type="SUPFAM" id="SSF50814">
    <property type="entry name" value="Lipocalins"/>
    <property type="match status" value="1"/>
</dbReference>
<dbReference type="GO" id="GO:0005783">
    <property type="term" value="C:endoplasmic reticulum"/>
    <property type="evidence" value="ECO:0007669"/>
    <property type="project" value="TreeGrafter"/>
</dbReference>
<keyword evidence="3 7" id="KW-1133">Transmembrane helix</keyword>
<evidence type="ECO:0000256" key="7">
    <source>
        <dbReference type="SAM" id="Phobius"/>
    </source>
</evidence>
<dbReference type="EMBL" id="JALJOU010000018">
    <property type="protein sequence ID" value="KAK9838477.1"/>
    <property type="molecule type" value="Genomic_DNA"/>
</dbReference>
<dbReference type="PANTHER" id="PTHR13439">
    <property type="entry name" value="CT120 PROTEIN"/>
    <property type="match status" value="1"/>
</dbReference>
<feature type="transmembrane region" description="Helical" evidence="7">
    <location>
        <begin position="591"/>
        <end position="613"/>
    </location>
</feature>
<feature type="transmembrane region" description="Helical" evidence="7">
    <location>
        <begin position="649"/>
        <end position="675"/>
    </location>
</feature>
<feature type="transmembrane region" description="Helical" evidence="7">
    <location>
        <begin position="695"/>
        <end position="714"/>
    </location>
</feature>
<evidence type="ECO:0000313" key="10">
    <source>
        <dbReference type="Proteomes" id="UP001445335"/>
    </source>
</evidence>
<evidence type="ECO:0000256" key="5">
    <source>
        <dbReference type="PROSITE-ProRule" id="PRU00205"/>
    </source>
</evidence>
<comment type="caution">
    <text evidence="9">The sequence shown here is derived from an EMBL/GenBank/DDBJ whole genome shotgun (WGS) entry which is preliminary data.</text>
</comment>
<evidence type="ECO:0000256" key="6">
    <source>
        <dbReference type="SAM" id="MobiDB-lite"/>
    </source>
</evidence>
<evidence type="ECO:0000256" key="4">
    <source>
        <dbReference type="ARBA" id="ARBA00023136"/>
    </source>
</evidence>
<feature type="transmembrane region" description="Helical" evidence="7">
    <location>
        <begin position="566"/>
        <end position="584"/>
    </location>
</feature>
<keyword evidence="10" id="KW-1185">Reference proteome</keyword>
<feature type="region of interest" description="Disordered" evidence="6">
    <location>
        <begin position="286"/>
        <end position="378"/>
    </location>
</feature>
<accession>A0AAW1RY15</accession>
<dbReference type="SMART" id="SM00724">
    <property type="entry name" value="TLC"/>
    <property type="match status" value="1"/>
</dbReference>
<evidence type="ECO:0000256" key="1">
    <source>
        <dbReference type="ARBA" id="ARBA00004141"/>
    </source>
</evidence>
<feature type="compositionally biased region" description="Low complexity" evidence="6">
    <location>
        <begin position="251"/>
        <end position="268"/>
    </location>
</feature>
<feature type="compositionally biased region" description="Low complexity" evidence="6">
    <location>
        <begin position="306"/>
        <end position="331"/>
    </location>
</feature>
<organism evidence="9 10">
    <name type="scientific">Elliptochloris bilobata</name>
    <dbReference type="NCBI Taxonomy" id="381761"/>
    <lineage>
        <taxon>Eukaryota</taxon>
        <taxon>Viridiplantae</taxon>
        <taxon>Chlorophyta</taxon>
        <taxon>core chlorophytes</taxon>
        <taxon>Trebouxiophyceae</taxon>
        <taxon>Trebouxiophyceae incertae sedis</taxon>
        <taxon>Elliptochloris clade</taxon>
        <taxon>Elliptochloris</taxon>
    </lineage>
</organism>
<dbReference type="PROSITE" id="PS50922">
    <property type="entry name" value="TLC"/>
    <property type="match status" value="1"/>
</dbReference>
<dbReference type="GO" id="GO:0016020">
    <property type="term" value="C:membrane"/>
    <property type="evidence" value="ECO:0007669"/>
    <property type="project" value="UniProtKB-SubCell"/>
</dbReference>
<evidence type="ECO:0000313" key="9">
    <source>
        <dbReference type="EMBL" id="KAK9838477.1"/>
    </source>
</evidence>
<dbReference type="InterPro" id="IPR012674">
    <property type="entry name" value="Calycin"/>
</dbReference>
<keyword evidence="4 5" id="KW-0472">Membrane</keyword>
<evidence type="ECO:0000256" key="2">
    <source>
        <dbReference type="ARBA" id="ARBA00022692"/>
    </source>
</evidence>
<dbReference type="InterPro" id="IPR006634">
    <property type="entry name" value="TLC-dom"/>
</dbReference>
<feature type="transmembrane region" description="Helical" evidence="7">
    <location>
        <begin position="529"/>
        <end position="551"/>
    </location>
</feature>
<dbReference type="Proteomes" id="UP001445335">
    <property type="component" value="Unassembled WGS sequence"/>
</dbReference>
<proteinExistence type="predicted"/>
<keyword evidence="2 5" id="KW-0812">Transmembrane</keyword>
<dbReference type="InterPro" id="IPR050846">
    <property type="entry name" value="TLCD"/>
</dbReference>
<dbReference type="CDD" id="cd00742">
    <property type="entry name" value="FABP"/>
    <property type="match status" value="1"/>
</dbReference>
<evidence type="ECO:0000256" key="3">
    <source>
        <dbReference type="ARBA" id="ARBA00022989"/>
    </source>
</evidence>
<feature type="compositionally biased region" description="Polar residues" evidence="6">
    <location>
        <begin position="224"/>
        <end position="237"/>
    </location>
</feature>
<evidence type="ECO:0000259" key="8">
    <source>
        <dbReference type="PROSITE" id="PS50922"/>
    </source>
</evidence>
<feature type="region of interest" description="Disordered" evidence="6">
    <location>
        <begin position="219"/>
        <end position="268"/>
    </location>
</feature>
<gene>
    <name evidence="9" type="ORF">WJX81_001623</name>
</gene>
<feature type="domain" description="TLC" evidence="8">
    <location>
        <begin position="524"/>
        <end position="725"/>
    </location>
</feature>
<feature type="compositionally biased region" description="Low complexity" evidence="6">
    <location>
        <begin position="339"/>
        <end position="355"/>
    </location>
</feature>
<dbReference type="AlphaFoldDB" id="A0AAW1RY15"/>
<reference evidence="9 10" key="1">
    <citation type="journal article" date="2024" name="Nat. Commun.">
        <title>Phylogenomics reveals the evolutionary origins of lichenization in chlorophyte algae.</title>
        <authorList>
            <person name="Puginier C."/>
            <person name="Libourel C."/>
            <person name="Otte J."/>
            <person name="Skaloud P."/>
            <person name="Haon M."/>
            <person name="Grisel S."/>
            <person name="Petersen M."/>
            <person name="Berrin J.G."/>
            <person name="Delaux P.M."/>
            <person name="Dal Grande F."/>
            <person name="Keller J."/>
        </authorList>
    </citation>
    <scope>NUCLEOTIDE SEQUENCE [LARGE SCALE GENOMIC DNA]</scope>
    <source>
        <strain evidence="9 10">SAG 245.80</strain>
    </source>
</reference>
<sequence length="749" mass="80774">MGNVGRPDLSGVWRQVKNENLDGFLKELGFPWVVRKCAIKYGSQSTDIVRQKGSSLSVTTVNAKCSWTRTLQEGRETVVHNADGVPCKASASWDGQIHKSRLEPLTVPAWADMRRVLATETWRYIDGGLMVVRSSLRPEKGRETVMFWFLERLDDEPAPQRSCFGVTSRHAALARDQKRVQNATEKDNAFTRYLAHNVGHWTTPADQYMKLRASERAARDSAVLSRSTSPRSHTSALASPFAGSPMPPGGAMPISRDAGGAPAAHAAPAAGGAAPAAAGAPEWGPAAVAGQQCPTPSLPPRHGYTLSRGSSGGSALPPGLPLAGGPAAESGAGSGGSGMLHAHAAAARRSSNALSDLGAGVQSPGSTSRARRPAGESLEAQLSHKLAEYAENRSITSVVPVCDPLTTDEPELLEMSPEQAEATQLKLSELERELRHSTQHRQHYAAGHDAMTVLDMAARERNVLYTTTGDPVPSTSETLTHVALAGTAFMAVDALLTHGPPYPWLARRIDGAAAPSVGRAERARILPNAIARLVSLLHISFTIPLSVALLWRGDLAGDRLYAQSWLSWRMLTVSAGYFVYDVYVHLLRFEYAAGLAHALGACVVFCVGTSLGILHCYGALFMLWELSTPFVFMRWLLHSLGRQNSKLYLANGVAMIVVFFLCRNLLGVAMSLDFWRVSGAELADPRPNGVASAFFWAYRGLNLMFNFLNTLWMYKMLRGIVKLLTAKRPAVGAEADVTFVNGKAKGHEE</sequence>
<dbReference type="Gene3D" id="2.40.128.20">
    <property type="match status" value="1"/>
</dbReference>
<name>A0AAW1RY15_9CHLO</name>